<dbReference type="RefSeq" id="WP_081171569.1">
    <property type="nucleotide sequence ID" value="NZ_LWBP01000254.1"/>
</dbReference>
<dbReference type="Gene3D" id="2.60.40.1220">
    <property type="match status" value="1"/>
</dbReference>
<gene>
    <name evidence="5" type="ORF">A4R26_09885</name>
</gene>
<dbReference type="InterPro" id="IPR036415">
    <property type="entry name" value="Lamin_tail_dom_sf"/>
</dbReference>
<evidence type="ECO:0000259" key="4">
    <source>
        <dbReference type="PROSITE" id="PS51841"/>
    </source>
</evidence>
<name>A0A1V9EI26_9BACT</name>
<evidence type="ECO:0000256" key="2">
    <source>
        <dbReference type="SAM" id="MobiDB-lite"/>
    </source>
</evidence>
<dbReference type="Gene3D" id="2.60.40.1260">
    <property type="entry name" value="Lamin Tail domain"/>
    <property type="match status" value="1"/>
</dbReference>
<dbReference type="OrthoDB" id="9758406at2"/>
<reference evidence="6" key="1">
    <citation type="submission" date="2016-04" db="EMBL/GenBank/DDBJ databases">
        <authorList>
            <person name="Chen L."/>
            <person name="Zhuang W."/>
            <person name="Wang G."/>
        </authorList>
    </citation>
    <scope>NUCLEOTIDE SEQUENCE [LARGE SCALE GENOMIC DNA]</scope>
    <source>
        <strain evidence="6">208</strain>
    </source>
</reference>
<evidence type="ECO:0000256" key="3">
    <source>
        <dbReference type="SAM" id="SignalP"/>
    </source>
</evidence>
<feature type="compositionally biased region" description="Polar residues" evidence="2">
    <location>
        <begin position="168"/>
        <end position="180"/>
    </location>
</feature>
<dbReference type="SUPFAM" id="SSF74853">
    <property type="entry name" value="Lamin A/C globular tail domain"/>
    <property type="match status" value="1"/>
</dbReference>
<dbReference type="Pfam" id="PF13585">
    <property type="entry name" value="CHU_C"/>
    <property type="match status" value="1"/>
</dbReference>
<keyword evidence="1 3" id="KW-0732">Signal</keyword>
<accession>A0A1V9EI26</accession>
<dbReference type="Pfam" id="PF00932">
    <property type="entry name" value="LTD"/>
    <property type="match status" value="2"/>
</dbReference>
<organism evidence="5 6">
    <name type="scientific">Niastella populi</name>
    <dbReference type="NCBI Taxonomy" id="550983"/>
    <lineage>
        <taxon>Bacteria</taxon>
        <taxon>Pseudomonadati</taxon>
        <taxon>Bacteroidota</taxon>
        <taxon>Chitinophagia</taxon>
        <taxon>Chitinophagales</taxon>
        <taxon>Chitinophagaceae</taxon>
        <taxon>Niastella</taxon>
    </lineage>
</organism>
<proteinExistence type="predicted"/>
<dbReference type="PROSITE" id="PS51841">
    <property type="entry name" value="LTD"/>
    <property type="match status" value="1"/>
</dbReference>
<feature type="region of interest" description="Disordered" evidence="2">
    <location>
        <begin position="168"/>
        <end position="203"/>
    </location>
</feature>
<keyword evidence="6" id="KW-1185">Reference proteome</keyword>
<dbReference type="InterPro" id="IPR014755">
    <property type="entry name" value="Cu-Rt/internalin_Ig-like"/>
</dbReference>
<feature type="signal peptide" evidence="3">
    <location>
        <begin position="1"/>
        <end position="25"/>
    </location>
</feature>
<dbReference type="Proteomes" id="UP000192276">
    <property type="component" value="Unassembled WGS sequence"/>
</dbReference>
<feature type="domain" description="LTD" evidence="4">
    <location>
        <begin position="29"/>
        <end position="142"/>
    </location>
</feature>
<feature type="compositionally biased region" description="Low complexity" evidence="2">
    <location>
        <begin position="190"/>
        <end position="200"/>
    </location>
</feature>
<dbReference type="STRING" id="550983.A4R26_09885"/>
<sequence length="577" mass="62977">MMLPVFRRFIPACFLLLLLHLGAMAQFASRFDVVIDELLPDPTPPVQLPNAEFIELKNVSTTAFNIRNWKLSDGSTTATITTNFILQPDSFVIICANNSAALYAAFGNAIGVSNFPSLNNDADIISLYSSEGKLIHAVAYNNSWYQNAVKSEGGWSLEMIDTKNSCTGMNNWKASPNDSGGSPGKKNDADATNADDQPPALTRTATTDSITISAFFDEPLDSASAATPGNYTINNGMVQPASANIVMPFCTEVVLKLPAALQHKTVYQLKASQVTDCSGNTINQLNTARAGVPAMADSLAVVINEVLFNPRPDGFDYIEIYNRSNNIIDLKQLYVASRNATGQFTGITAVSSVPWLLFPGDYRVLTENRLWLQQQYLVKDPALITELTALPSLPDDKGTIVLLNMQGAVIDELRYDHSWHFALVSEKEGVALERHSYNEPTQLKSNWSSAASTVNYGTPGYPNSQLMADTRLQGQVAVTPAVFSPDNDGFNDFATIGYQLDAPGYVATIRIFDANGRIVRHLVNNASLAATGRFRWDGLDDGLKKLPVGIYIVLTEVFNLQGKTKKFKQVVTLAGRY</sequence>
<evidence type="ECO:0000313" key="5">
    <source>
        <dbReference type="EMBL" id="OQP45786.1"/>
    </source>
</evidence>
<evidence type="ECO:0000313" key="6">
    <source>
        <dbReference type="Proteomes" id="UP000192276"/>
    </source>
</evidence>
<comment type="caution">
    <text evidence="5">The sequence shown here is derived from an EMBL/GenBank/DDBJ whole genome shotgun (WGS) entry which is preliminary data.</text>
</comment>
<protein>
    <recommendedName>
        <fullName evidence="4">LTD domain-containing protein</fullName>
    </recommendedName>
</protein>
<evidence type="ECO:0000256" key="1">
    <source>
        <dbReference type="ARBA" id="ARBA00022729"/>
    </source>
</evidence>
<dbReference type="InterPro" id="IPR001322">
    <property type="entry name" value="Lamin_tail_dom"/>
</dbReference>
<feature type="chain" id="PRO_5012393211" description="LTD domain-containing protein" evidence="3">
    <location>
        <begin position="26"/>
        <end position="577"/>
    </location>
</feature>
<dbReference type="AlphaFoldDB" id="A0A1V9EI26"/>
<dbReference type="Gene3D" id="2.60.40.4070">
    <property type="match status" value="1"/>
</dbReference>
<dbReference type="EMBL" id="LWBP01000254">
    <property type="protein sequence ID" value="OQP45786.1"/>
    <property type="molecule type" value="Genomic_DNA"/>
</dbReference>